<dbReference type="PROSITE" id="PS51698">
    <property type="entry name" value="U_BOX"/>
    <property type="match status" value="1"/>
</dbReference>
<dbReference type="PANTHER" id="PTHR13931">
    <property type="entry name" value="UBIQUITINATION FACTOR E4"/>
    <property type="match status" value="1"/>
</dbReference>
<protein>
    <recommendedName>
        <fullName evidence="6">RING-type E3 ubiquitin transferase</fullName>
        <ecNumber evidence="6">2.3.2.27</ecNumber>
    </recommendedName>
</protein>
<dbReference type="FunFam" id="3.30.40.10:FF:000055">
    <property type="entry name" value="Ubiquitin conjugation factor e4 a"/>
    <property type="match status" value="1"/>
</dbReference>
<feature type="domain" description="U-box" evidence="12">
    <location>
        <begin position="980"/>
        <end position="1054"/>
    </location>
</feature>
<comment type="caution">
    <text evidence="13">The sequence shown here is derived from an EMBL/GenBank/DDBJ whole genome shotgun (WGS) entry which is preliminary data.</text>
</comment>
<evidence type="ECO:0000256" key="8">
    <source>
        <dbReference type="ARBA" id="ARBA00022679"/>
    </source>
</evidence>
<evidence type="ECO:0000313" key="14">
    <source>
        <dbReference type="Proteomes" id="UP000037751"/>
    </source>
</evidence>
<dbReference type="OrthoDB" id="20295at2759"/>
<dbReference type="GO" id="GO:0005737">
    <property type="term" value="C:cytoplasm"/>
    <property type="evidence" value="ECO:0007669"/>
    <property type="project" value="UniProtKB-SubCell"/>
</dbReference>
<dbReference type="Proteomes" id="UP000037751">
    <property type="component" value="Unassembled WGS sequence"/>
</dbReference>
<dbReference type="PANTHER" id="PTHR13931:SF2">
    <property type="entry name" value="UBIQUITIN CONJUGATION FACTOR E4 B"/>
    <property type="match status" value="1"/>
</dbReference>
<keyword evidence="7" id="KW-0963">Cytoplasm</keyword>
<dbReference type="CDD" id="cd16657">
    <property type="entry name" value="RING-Ubox_UBE4A"/>
    <property type="match status" value="1"/>
</dbReference>
<evidence type="ECO:0000256" key="10">
    <source>
        <dbReference type="ARBA" id="ARBA00023242"/>
    </source>
</evidence>
<evidence type="ECO:0000256" key="3">
    <source>
        <dbReference type="ARBA" id="ARBA00004496"/>
    </source>
</evidence>
<evidence type="ECO:0000256" key="2">
    <source>
        <dbReference type="ARBA" id="ARBA00004123"/>
    </source>
</evidence>
<keyword evidence="9" id="KW-0833">Ubl conjugation pathway</keyword>
<dbReference type="AlphaFoldDB" id="A0A0M8MN30"/>
<evidence type="ECO:0000256" key="6">
    <source>
        <dbReference type="ARBA" id="ARBA00012483"/>
    </source>
</evidence>
<evidence type="ECO:0000256" key="9">
    <source>
        <dbReference type="ARBA" id="ARBA00022786"/>
    </source>
</evidence>
<proteinExistence type="inferred from homology"/>
<keyword evidence="14" id="KW-1185">Reference proteome</keyword>
<dbReference type="GO" id="GO:0000209">
    <property type="term" value="P:protein polyubiquitination"/>
    <property type="evidence" value="ECO:0007669"/>
    <property type="project" value="TreeGrafter"/>
</dbReference>
<dbReference type="GO" id="GO:0006511">
    <property type="term" value="P:ubiquitin-dependent protein catabolic process"/>
    <property type="evidence" value="ECO:0007669"/>
    <property type="project" value="InterPro"/>
</dbReference>
<keyword evidence="8" id="KW-0808">Transferase</keyword>
<dbReference type="InterPro" id="IPR045132">
    <property type="entry name" value="UBE4"/>
</dbReference>
<dbReference type="Pfam" id="PF10408">
    <property type="entry name" value="Ufd2P_core"/>
    <property type="match status" value="1"/>
</dbReference>
<dbReference type="GO" id="GO:0005634">
    <property type="term" value="C:nucleus"/>
    <property type="evidence" value="ECO:0007669"/>
    <property type="project" value="UniProtKB-SubCell"/>
</dbReference>
<reference evidence="13 14" key="1">
    <citation type="submission" date="2015-07" db="EMBL/GenBank/DDBJ databases">
        <title>Draft Genome Sequence of Malassezia furfur CBS1878 and Malassezia pachydermatis CBS1879.</title>
        <authorList>
            <person name="Triana S."/>
            <person name="Ohm R."/>
            <person name="Gonzalez A."/>
            <person name="DeCock H."/>
            <person name="Restrepo S."/>
            <person name="Celis A."/>
        </authorList>
    </citation>
    <scope>NUCLEOTIDE SEQUENCE [LARGE SCALE GENOMIC DNA]</scope>
    <source>
        <strain evidence="13 14">CBS 1879</strain>
    </source>
</reference>
<dbReference type="Gene3D" id="3.30.40.10">
    <property type="entry name" value="Zinc/RING finger domain, C3HC4 (zinc finger)"/>
    <property type="match status" value="1"/>
</dbReference>
<dbReference type="InterPro" id="IPR013083">
    <property type="entry name" value="Znf_RING/FYVE/PHD"/>
</dbReference>
<sequence>MGESADASTTCVRATLLEVVLSSMADAAWTAWEQQAITTIFGVTLDAHRQASSSATTSPPALVYVADLAEELQAEQPAQHPPQATLAMADRVLISRLQMEEATEKSWDYIVHAWTRCRQEELRVAREPAAPWIASAQAALAHVKELLISYAGMVLEMPDMFPCDTKDDEELGPAALVPTLLQLSVAVDDDDRVAPWSAHAWASVPPSMASTFVREFVDRFCVDDSMDSFDVTLGGALQAMTQRVLYPDGPKGADAMEVDDDVQSVLAQMLGIPNPRRSATRTPGMDLTQLDWRPIQQAWVALMQLKTLAKHIPFMPSFTPACSASEWERESLLGPLLRLSCFPDAFPAMARDSFADPRTRSPMDLDNTMQSLRMSWRVSQTSHFQIFNAMIRADATSREQILAHWGTICERNVKRGAMQVRSKEVATDAYMVNVYDVLLRFAEPFAEPTCAKMDRIDPTYLRVQRRWDTSSFTRILATEADARAWQSEAEQPTTPFNFITDVFFLTQRMTSLALGKAMRRVEQREKELERQKKRFEDMENERARWQAMPHASQVEQLLQRGQAHMDKIHSEILAAQTIIMEREFLQRVMSFISFSMVWLIRMAAGPHSNYPQTALTLPLPPEVPRAFQMLPEHIFEDACDTVLYYSRHRPDVFDTPTRESMAVFCTTFLSSGTYIRNPFLKAKLAEMLSYNVMPFGSLTMGVLGDTINSHPLVIAHLVPALMAFWIDAESTGSHTQFYDKFNIRYHLAQVFKAIWDNVDHKQQLHKQATEHQSDFVVFINRLMNDVTFLLDDALDKLAELHTKQAEMDEEERWHERTPQEREEFEGIVRGIQSQIRSDLGLGHEFLRLLIMFTKETSASFMSPEIVDRLAAMLDYNLDVLVGPRCQELKVKDPKRVGFDPKSLLKEILSVFLNLASHQAFVEAIARDGRSYRRETFSKAASIAQRHMLLSPADIDTLADLVDRVEQAKQAEADEEEDLGEVPDEFLDPLLATLMRDPVRLPSSRAVVDRSTIKAHLLSDNTDPFNRMPLKLDDVVPDDELRERIQAWVAERRASKA</sequence>
<dbReference type="GO" id="GO:0000151">
    <property type="term" value="C:ubiquitin ligase complex"/>
    <property type="evidence" value="ECO:0007669"/>
    <property type="project" value="InterPro"/>
</dbReference>
<organism evidence="13 14">
    <name type="scientific">Malassezia pachydermatis</name>
    <dbReference type="NCBI Taxonomy" id="77020"/>
    <lineage>
        <taxon>Eukaryota</taxon>
        <taxon>Fungi</taxon>
        <taxon>Dikarya</taxon>
        <taxon>Basidiomycota</taxon>
        <taxon>Ustilaginomycotina</taxon>
        <taxon>Malasseziomycetes</taxon>
        <taxon>Malasseziales</taxon>
        <taxon>Malasseziaceae</taxon>
        <taxon>Malassezia</taxon>
    </lineage>
</organism>
<comment type="catalytic activity">
    <reaction evidence="1">
        <text>S-ubiquitinyl-[E2 ubiquitin-conjugating enzyme]-L-cysteine + [acceptor protein]-L-lysine = [E2 ubiquitin-conjugating enzyme]-L-cysteine + N(6)-ubiquitinyl-[acceptor protein]-L-lysine.</text>
        <dbReference type="EC" id="2.3.2.27"/>
    </reaction>
</comment>
<comment type="pathway">
    <text evidence="4">Protein modification; protein ubiquitination.</text>
</comment>
<evidence type="ECO:0000256" key="1">
    <source>
        <dbReference type="ARBA" id="ARBA00000900"/>
    </source>
</evidence>
<gene>
    <name evidence="13" type="ORF">Malapachy_2230</name>
</gene>
<dbReference type="Pfam" id="PF04564">
    <property type="entry name" value="U-box"/>
    <property type="match status" value="1"/>
</dbReference>
<evidence type="ECO:0000256" key="11">
    <source>
        <dbReference type="SAM" id="Coils"/>
    </source>
</evidence>
<dbReference type="RefSeq" id="XP_017993448.1">
    <property type="nucleotide sequence ID" value="XM_018136722.1"/>
</dbReference>
<keyword evidence="10" id="KW-0539">Nucleus</keyword>
<dbReference type="GO" id="GO:0036503">
    <property type="term" value="P:ERAD pathway"/>
    <property type="evidence" value="ECO:0007669"/>
    <property type="project" value="InterPro"/>
</dbReference>
<dbReference type="SMART" id="SM00504">
    <property type="entry name" value="Ubox"/>
    <property type="match status" value="1"/>
</dbReference>
<feature type="coiled-coil region" evidence="11">
    <location>
        <begin position="514"/>
        <end position="548"/>
    </location>
</feature>
<evidence type="ECO:0000256" key="5">
    <source>
        <dbReference type="ARBA" id="ARBA00007434"/>
    </source>
</evidence>
<dbReference type="EMBL" id="LGAV01000002">
    <property type="protein sequence ID" value="KOS15816.1"/>
    <property type="molecule type" value="Genomic_DNA"/>
</dbReference>
<comment type="subcellular location">
    <subcellularLocation>
        <location evidence="3">Cytoplasm</location>
    </subcellularLocation>
    <subcellularLocation>
        <location evidence="2">Nucleus</location>
    </subcellularLocation>
</comment>
<dbReference type="VEuPathDB" id="FungiDB:Malapachy_2230"/>
<keyword evidence="11" id="KW-0175">Coiled coil</keyword>
<dbReference type="STRING" id="77020.A0A0M8MN30"/>
<dbReference type="SUPFAM" id="SSF57850">
    <property type="entry name" value="RING/U-box"/>
    <property type="match status" value="1"/>
</dbReference>
<name>A0A0M8MN30_9BASI</name>
<evidence type="ECO:0000256" key="4">
    <source>
        <dbReference type="ARBA" id="ARBA00004906"/>
    </source>
</evidence>
<comment type="similarity">
    <text evidence="5">Belongs to the ubiquitin conjugation factor E4 family.</text>
</comment>
<dbReference type="EC" id="2.3.2.27" evidence="6"/>
<dbReference type="GeneID" id="28728597"/>
<dbReference type="InterPro" id="IPR003613">
    <property type="entry name" value="Ubox_domain"/>
</dbReference>
<dbReference type="InterPro" id="IPR019474">
    <property type="entry name" value="Ub_conjug_fac_E4_core"/>
</dbReference>
<evidence type="ECO:0000259" key="12">
    <source>
        <dbReference type="PROSITE" id="PS51698"/>
    </source>
</evidence>
<dbReference type="UniPathway" id="UPA00143"/>
<evidence type="ECO:0000313" key="13">
    <source>
        <dbReference type="EMBL" id="KOS15816.1"/>
    </source>
</evidence>
<accession>A0A0M8MN30</accession>
<dbReference type="GO" id="GO:0034450">
    <property type="term" value="F:ubiquitin-ubiquitin ligase activity"/>
    <property type="evidence" value="ECO:0007669"/>
    <property type="project" value="InterPro"/>
</dbReference>
<evidence type="ECO:0000256" key="7">
    <source>
        <dbReference type="ARBA" id="ARBA00022490"/>
    </source>
</evidence>